<gene>
    <name evidence="1" type="ORF">CBB_117</name>
</gene>
<proteinExistence type="predicted"/>
<evidence type="ECO:0000313" key="1">
    <source>
        <dbReference type="EMBL" id="AMM43682.1"/>
    </source>
</evidence>
<evidence type="ECO:0000313" key="2">
    <source>
        <dbReference type="Proteomes" id="UP000223891"/>
    </source>
</evidence>
<organism evidence="1 2">
    <name type="scientific">Pectobacterium phage vB_PcaM_CBB</name>
    <dbReference type="NCBI Taxonomy" id="2772511"/>
    <lineage>
        <taxon>Viruses</taxon>
        <taxon>Duplodnaviria</taxon>
        <taxon>Heunggongvirae</taxon>
        <taxon>Uroviricota</taxon>
        <taxon>Caudoviricetes</taxon>
        <taxon>Mimasvirus</taxon>
        <taxon>Mimasvirus CBB</taxon>
    </lineage>
</organism>
<keyword evidence="2" id="KW-1185">Reference proteome</keyword>
<accession>A0A1L2CUI2</accession>
<dbReference type="EMBL" id="KU574722">
    <property type="protein sequence ID" value="AMM43682.1"/>
    <property type="molecule type" value="Genomic_DNA"/>
</dbReference>
<dbReference type="Proteomes" id="UP000223891">
    <property type="component" value="Segment"/>
</dbReference>
<sequence>MGSFNTSCAISQLPIGMGDEVKLFFIVAHPAVDRNHLFPNHYYDMVGLPLDVVYDDYGKYELVDNERNKSIWETHSRYFKEALVSVPAGKRSREEEVDPNNITFESIQEHIWEGRARVKYKFFDMPEQELALAVYPIHAELYNEFSKSYKYWNGEINLEEKLQALESHPHYPYYVDHVNFMANYDEDKLETVGEGEEEDLSEEAKIHLWVHSDITLYNALTEFRQIPIIYQDIGLHFNANSVMKTVNYELDEYMTFAREFISSHIFNCYLHKLNIQITPSLTSGQSYFYRDHIAFHEKIASIAKNKLTECEYRDD</sequence>
<name>A0A1L2CUI2_9CAUD</name>
<protein>
    <submittedName>
        <fullName evidence="1">Uncharacterized protein</fullName>
    </submittedName>
</protein>
<reference evidence="2" key="1">
    <citation type="submission" date="2016-01" db="EMBL/GenBank/DDBJ databases">
        <title>Isolation and Characterization of Enterobacteria phage CBB.</title>
        <authorList>
            <person name="Buttimer C.T.H."/>
            <person name="Hendrix H."/>
            <person name="Alexandre H."/>
            <person name="O'Mahony J."/>
            <person name="Lavigne R."/>
            <person name="Coffey A."/>
        </authorList>
    </citation>
    <scope>NUCLEOTIDE SEQUENCE [LARGE SCALE GENOMIC DNA]</scope>
</reference>